<organism evidence="4 5">
    <name type="scientific">candidate division TA06 bacterium DG_26</name>
    <dbReference type="NCBI Taxonomy" id="1703771"/>
    <lineage>
        <taxon>Bacteria</taxon>
        <taxon>Bacteria division TA06</taxon>
    </lineage>
</organism>
<gene>
    <name evidence="4" type="ORF">AMJ40_03585</name>
</gene>
<keyword evidence="1" id="KW-0697">Rotamase</keyword>
<evidence type="ECO:0000313" key="4">
    <source>
        <dbReference type="EMBL" id="KPJ50212.1"/>
    </source>
</evidence>
<name>A0A0S7WJ58_UNCT6</name>
<feature type="domain" description="PpiC" evidence="3">
    <location>
        <begin position="237"/>
        <end position="337"/>
    </location>
</feature>
<dbReference type="Pfam" id="PF13145">
    <property type="entry name" value="Rotamase_2"/>
    <property type="match status" value="1"/>
</dbReference>
<keyword evidence="1" id="KW-0413">Isomerase</keyword>
<feature type="transmembrane region" description="Helical" evidence="2">
    <location>
        <begin position="12"/>
        <end position="30"/>
    </location>
</feature>
<proteinExistence type="predicted"/>
<comment type="caution">
    <text evidence="4">The sequence shown here is derived from an EMBL/GenBank/DDBJ whole genome shotgun (WGS) entry which is preliminary data.</text>
</comment>
<dbReference type="Pfam" id="PF00639">
    <property type="entry name" value="Rotamase"/>
    <property type="match status" value="1"/>
</dbReference>
<dbReference type="SUPFAM" id="SSF54534">
    <property type="entry name" value="FKBP-like"/>
    <property type="match status" value="3"/>
</dbReference>
<evidence type="ECO:0000256" key="1">
    <source>
        <dbReference type="PROSITE-ProRule" id="PRU00278"/>
    </source>
</evidence>
<dbReference type="EMBL" id="LIZT01000028">
    <property type="protein sequence ID" value="KPJ50212.1"/>
    <property type="molecule type" value="Genomic_DNA"/>
</dbReference>
<keyword evidence="2" id="KW-1133">Transmembrane helix</keyword>
<evidence type="ECO:0000313" key="5">
    <source>
        <dbReference type="Proteomes" id="UP000051124"/>
    </source>
</evidence>
<evidence type="ECO:0000256" key="2">
    <source>
        <dbReference type="SAM" id="Phobius"/>
    </source>
</evidence>
<dbReference type="PROSITE" id="PS50198">
    <property type="entry name" value="PPIC_PPIASE_2"/>
    <property type="match status" value="3"/>
</dbReference>
<sequence length="597" mass="68686">MLKAFRKKAKLFIWVAAGSFIAFIGLQWGMNITGRTNRSPLEMGVIAEVNGEPISSFEYQNEVTRLARMEAETLEETELSEEKLEDIRDRAFDALVARKLSEQEVRRRKIDVTDEEVLNVIRYSPPREFFEMEDFQTEGEFDFEKYQQFITDRQSLPFLVDYERRIREALPLQKLQLLVISSAKVTPEEVRDEYRRRNEQIEVQYVLLRPDVAEVGEVSDEAIEEYYETHRDELEEPEKALVSYVFFEKKPSEDDEQSVKDRIEEVYEEAVSGASFEELAIYYSEDPGTGPQGGDLDWVSKGSMVKEFEDVVFSLKTGEISKPFMTPFGWHIAKVDGRKGDQVKARHILLRVRPSAETLENMRNEIRLFMEDAHALGFEGAALKHSLESNDTQEFSLNTGYIPGIGSSSELTEFVRDHSAGAVSYPVAKGDRYYILKVVRKTSKRIPPLEGLRDRIRKRVEIEGQKSRAAHTAAQLYEEIVGGSSLQAVAKSHNLTVEKTQPFTKFGTLPKILPQSEFFGAAFALDEGEVSAPVETEQGYFIIEVTKRLAIDEQEFEEVKQTLNAELLQREQQQIYASWIEHLRTVAKIEDYRRRLF</sequence>
<dbReference type="Pfam" id="PF13623">
    <property type="entry name" value="SurA_N_2"/>
    <property type="match status" value="1"/>
</dbReference>
<dbReference type="PANTHER" id="PTHR47245:SF2">
    <property type="entry name" value="PEPTIDYL-PROLYL CIS-TRANS ISOMERASE HP_0175-RELATED"/>
    <property type="match status" value="1"/>
</dbReference>
<dbReference type="InterPro" id="IPR000297">
    <property type="entry name" value="PPIase_PpiC"/>
</dbReference>
<dbReference type="Proteomes" id="UP000051124">
    <property type="component" value="Unassembled WGS sequence"/>
</dbReference>
<protein>
    <recommendedName>
        <fullName evidence="3">PpiC domain-containing protein</fullName>
    </recommendedName>
</protein>
<dbReference type="GO" id="GO:0003755">
    <property type="term" value="F:peptidyl-prolyl cis-trans isomerase activity"/>
    <property type="evidence" value="ECO:0007669"/>
    <property type="project" value="UniProtKB-KW"/>
</dbReference>
<dbReference type="InterPro" id="IPR027304">
    <property type="entry name" value="Trigger_fact/SurA_dom_sf"/>
</dbReference>
<keyword evidence="2" id="KW-0812">Transmembrane</keyword>
<feature type="domain" description="PpiC" evidence="3">
    <location>
        <begin position="340"/>
        <end position="440"/>
    </location>
</feature>
<accession>A0A0S7WJ58</accession>
<dbReference type="PANTHER" id="PTHR47245">
    <property type="entry name" value="PEPTIDYLPROLYL ISOMERASE"/>
    <property type="match status" value="1"/>
</dbReference>
<dbReference type="InterPro" id="IPR050245">
    <property type="entry name" value="PrsA_foldase"/>
</dbReference>
<dbReference type="InterPro" id="IPR046357">
    <property type="entry name" value="PPIase_dom_sf"/>
</dbReference>
<dbReference type="AlphaFoldDB" id="A0A0S7WJ58"/>
<reference evidence="4 5" key="1">
    <citation type="journal article" date="2015" name="Microbiome">
        <title>Genomic resolution of linkages in carbon, nitrogen, and sulfur cycling among widespread estuary sediment bacteria.</title>
        <authorList>
            <person name="Baker B.J."/>
            <person name="Lazar C.S."/>
            <person name="Teske A.P."/>
            <person name="Dick G.J."/>
        </authorList>
    </citation>
    <scope>NUCLEOTIDE SEQUENCE [LARGE SCALE GENOMIC DNA]</scope>
    <source>
        <strain evidence="4">DG_26</strain>
    </source>
</reference>
<dbReference type="SUPFAM" id="SSF109998">
    <property type="entry name" value="Triger factor/SurA peptide-binding domain-like"/>
    <property type="match status" value="1"/>
</dbReference>
<feature type="domain" description="PpiC" evidence="3">
    <location>
        <begin position="460"/>
        <end position="547"/>
    </location>
</feature>
<keyword evidence="2" id="KW-0472">Membrane</keyword>
<dbReference type="Gene3D" id="3.10.50.40">
    <property type="match status" value="3"/>
</dbReference>
<dbReference type="Gene3D" id="1.10.4030.10">
    <property type="entry name" value="Porin chaperone SurA, peptide-binding domain"/>
    <property type="match status" value="1"/>
</dbReference>
<evidence type="ECO:0000259" key="3">
    <source>
        <dbReference type="PROSITE" id="PS50198"/>
    </source>
</evidence>